<sequence length="266" mass="29492">MTIDPGHGFRALLRPHTGVVTEIRPTARGFATDLAAVVVGEGERFFVKAMRNRPGGRRDQILREKAINPFVRSLAPALLWTAEDEEWIAIGFEAIEARCTEFSPGSPDLPIVVDLLCRIGRLGLPGVVRDWPETRWDWWADEGAAALFKGDALLHTDINEGNFLIGAERSWVVDWSWPTQGAAFIDPAMFVVQLVAAGHSPEEAEAWAAGCPAWAWADPKAIDAFAVAYARMIRVRAMRKPEESWLAAMADAIEAWARYRGITKIM</sequence>
<dbReference type="RefSeq" id="WP_093837438.1">
    <property type="nucleotide sequence ID" value="NZ_FOLM01000002.1"/>
</dbReference>
<dbReference type="EMBL" id="FOLM01000002">
    <property type="protein sequence ID" value="SFC14069.1"/>
    <property type="molecule type" value="Genomic_DNA"/>
</dbReference>
<protein>
    <recommendedName>
        <fullName evidence="3">Phosphotransferase enzyme family protein</fullName>
    </recommendedName>
</protein>
<dbReference type="AlphaFoldDB" id="A0A1I1GQL1"/>
<dbReference type="InterPro" id="IPR011009">
    <property type="entry name" value="Kinase-like_dom_sf"/>
</dbReference>
<dbReference type="OrthoDB" id="2570531at2"/>
<proteinExistence type="predicted"/>
<keyword evidence="2" id="KW-1185">Reference proteome</keyword>
<reference evidence="1 2" key="1">
    <citation type="submission" date="2016-10" db="EMBL/GenBank/DDBJ databases">
        <authorList>
            <person name="de Groot N.N."/>
        </authorList>
    </citation>
    <scope>NUCLEOTIDE SEQUENCE [LARGE SCALE GENOMIC DNA]</scope>
    <source>
        <strain evidence="1 2">CGMCC 4.5739</strain>
    </source>
</reference>
<evidence type="ECO:0000313" key="1">
    <source>
        <dbReference type="EMBL" id="SFC14069.1"/>
    </source>
</evidence>
<accession>A0A1I1GQL1</accession>
<name>A0A1I1GQL1_9ACTN</name>
<dbReference type="Proteomes" id="UP000199207">
    <property type="component" value="Unassembled WGS sequence"/>
</dbReference>
<organism evidence="1 2">
    <name type="scientific">Streptomyces aidingensis</name>
    <dbReference type="NCBI Taxonomy" id="910347"/>
    <lineage>
        <taxon>Bacteria</taxon>
        <taxon>Bacillati</taxon>
        <taxon>Actinomycetota</taxon>
        <taxon>Actinomycetes</taxon>
        <taxon>Kitasatosporales</taxon>
        <taxon>Streptomycetaceae</taxon>
        <taxon>Streptomyces</taxon>
    </lineage>
</organism>
<dbReference type="SUPFAM" id="SSF56112">
    <property type="entry name" value="Protein kinase-like (PK-like)"/>
    <property type="match status" value="1"/>
</dbReference>
<evidence type="ECO:0000313" key="2">
    <source>
        <dbReference type="Proteomes" id="UP000199207"/>
    </source>
</evidence>
<evidence type="ECO:0008006" key="3">
    <source>
        <dbReference type="Google" id="ProtNLM"/>
    </source>
</evidence>
<gene>
    <name evidence="1" type="ORF">SAMN05421773_102103</name>
</gene>
<dbReference type="STRING" id="910347.SAMN05421773_102103"/>